<dbReference type="RefSeq" id="WP_184251153.1">
    <property type="nucleotide sequence ID" value="NZ_BAAACU010000031.1"/>
</dbReference>
<keyword evidence="2" id="KW-0813">Transport</keyword>
<organism evidence="3 4">
    <name type="scientific">Gracilibacillus halotolerans</name>
    <dbReference type="NCBI Taxonomy" id="74386"/>
    <lineage>
        <taxon>Bacteria</taxon>
        <taxon>Bacillati</taxon>
        <taxon>Bacillota</taxon>
        <taxon>Bacilli</taxon>
        <taxon>Bacillales</taxon>
        <taxon>Bacillaceae</taxon>
        <taxon>Gracilibacillus</taxon>
    </lineage>
</organism>
<name>A0A841RV50_9BACI</name>
<dbReference type="Proteomes" id="UP000572212">
    <property type="component" value="Unassembled WGS sequence"/>
</dbReference>
<dbReference type="PANTHER" id="PTHR43649:SF29">
    <property type="entry name" value="OSMOPROTECTIVE COMPOUNDS-BINDING PROTEIN GGTB"/>
    <property type="match status" value="1"/>
</dbReference>
<evidence type="ECO:0000313" key="4">
    <source>
        <dbReference type="Proteomes" id="UP000572212"/>
    </source>
</evidence>
<accession>A0A841RV50</accession>
<dbReference type="AlphaFoldDB" id="A0A841RV50"/>
<protein>
    <submittedName>
        <fullName evidence="3">ABC-type glycerol-3-phosphate transport system substrate-binding protein</fullName>
    </submittedName>
</protein>
<evidence type="ECO:0000256" key="2">
    <source>
        <dbReference type="ARBA" id="ARBA00022448"/>
    </source>
</evidence>
<dbReference type="SUPFAM" id="SSF53850">
    <property type="entry name" value="Periplasmic binding protein-like II"/>
    <property type="match status" value="1"/>
</dbReference>
<comment type="caution">
    <text evidence="3">The sequence shown here is derived from an EMBL/GenBank/DDBJ whole genome shotgun (WGS) entry which is preliminary data.</text>
</comment>
<reference evidence="3 4" key="1">
    <citation type="submission" date="2020-08" db="EMBL/GenBank/DDBJ databases">
        <title>Genomic Encyclopedia of Type Strains, Phase IV (KMG-IV): sequencing the most valuable type-strain genomes for metagenomic binning, comparative biology and taxonomic classification.</title>
        <authorList>
            <person name="Goeker M."/>
        </authorList>
    </citation>
    <scope>NUCLEOTIDE SEQUENCE [LARGE SCALE GENOMIC DNA]</scope>
    <source>
        <strain evidence="3 4">DSM 11805</strain>
    </source>
</reference>
<dbReference type="InterPro" id="IPR006059">
    <property type="entry name" value="SBP"/>
</dbReference>
<dbReference type="InterPro" id="IPR050490">
    <property type="entry name" value="Bact_solute-bd_prot1"/>
</dbReference>
<evidence type="ECO:0000313" key="3">
    <source>
        <dbReference type="EMBL" id="MBB6514338.1"/>
    </source>
</evidence>
<dbReference type="Pfam" id="PF13416">
    <property type="entry name" value="SBP_bac_8"/>
    <property type="match status" value="1"/>
</dbReference>
<comment type="similarity">
    <text evidence="1">Belongs to the bacterial solute-binding protein 1 family.</text>
</comment>
<dbReference type="PANTHER" id="PTHR43649">
    <property type="entry name" value="ARABINOSE-BINDING PROTEIN-RELATED"/>
    <property type="match status" value="1"/>
</dbReference>
<keyword evidence="4" id="KW-1185">Reference proteome</keyword>
<dbReference type="Gene3D" id="3.40.190.10">
    <property type="entry name" value="Periplasmic binding protein-like II"/>
    <property type="match status" value="2"/>
</dbReference>
<evidence type="ECO:0000256" key="1">
    <source>
        <dbReference type="ARBA" id="ARBA00008520"/>
    </source>
</evidence>
<dbReference type="EMBL" id="JACHON010000032">
    <property type="protein sequence ID" value="MBB6514338.1"/>
    <property type="molecule type" value="Genomic_DNA"/>
</dbReference>
<dbReference type="PROSITE" id="PS51257">
    <property type="entry name" value="PROKAR_LIPOPROTEIN"/>
    <property type="match status" value="1"/>
</dbReference>
<proteinExistence type="inferred from homology"/>
<gene>
    <name evidence="3" type="ORF">GGQ92_003162</name>
</gene>
<sequence length="456" mass="52178">MKSFRYSFLTLIVTGLVLFLIGCQEAEEVGDDDWIEDDSNPIQEETKELTLRYMFYSGFEDDYNGDKLKEIFDRIKMEQGFTIQSESKSSDGYSAILADNISRGEMPHIIEFHATLPEDINFMHEHTDHLLDLTDFLEDSGLIEEFHSLDHFTVDDRVYGLPVYSGGLTHLYYNKELVEELGGVPETLDEFIAMMKEAKQAGYNPIILDNQGDNSFSQLPYDLFQGILLETAGKEKIEALMNGEAKWTDDEFLKALQLMEDIANIDITRFDMYPDGLFNEFISGNTLFMYYNFPPDDAETFGIMQFPTASETKRDSTMMTGTFPFGYVFNGDVTEEEEKMIYQFIESFWSKEILTEYYLEEYLVPAVRVDANTDNSLLNESITLLNETHDIIPGVAELVPDVKDLPSEFGTAVSSQEQYSWKLTEIVNELLEGSITAQEAAQEIDVYHEDFLKSAN</sequence>